<dbReference type="EMBL" id="KB454513">
    <property type="protein sequence ID" value="EME29018.1"/>
    <property type="molecule type" value="Genomic_DNA"/>
</dbReference>
<feature type="transmembrane region" description="Helical" evidence="1">
    <location>
        <begin position="21"/>
        <end position="43"/>
    </location>
</feature>
<sequence length="166" mass="18866">MVQSKASLKVVLIQLRIPCGFLWTQCVIYLRLLQLFKILFAHYSLLGCSTCIELSSKTLVCMMHLHLVCIIFTLFISSIVVADSELCRGVNSTQSTTFVVPRELQGNLPHCQPVGNWTFHHKLNVSQWNYYAVAGGCPEEGYFRRLRILLKPNFYLDSPALVLEVT</sequence>
<protein>
    <submittedName>
        <fullName evidence="2">Uncharacterized protein</fullName>
    </submittedName>
</protein>
<evidence type="ECO:0000313" key="2">
    <source>
        <dbReference type="EMBL" id="EME29018.1"/>
    </source>
</evidence>
<dbReference type="RefSeq" id="XP_005705538.1">
    <property type="nucleotide sequence ID" value="XM_005705481.1"/>
</dbReference>
<keyword evidence="3" id="KW-1185">Reference proteome</keyword>
<name>M2XZD9_GALSU</name>
<keyword evidence="1" id="KW-1133">Transmembrane helix</keyword>
<evidence type="ECO:0000313" key="3">
    <source>
        <dbReference type="Proteomes" id="UP000030680"/>
    </source>
</evidence>
<keyword evidence="1" id="KW-0812">Transmembrane</keyword>
<organism evidence="2 3">
    <name type="scientific">Galdieria sulphuraria</name>
    <name type="common">Red alga</name>
    <dbReference type="NCBI Taxonomy" id="130081"/>
    <lineage>
        <taxon>Eukaryota</taxon>
        <taxon>Rhodophyta</taxon>
        <taxon>Bangiophyceae</taxon>
        <taxon>Galdieriales</taxon>
        <taxon>Galdieriaceae</taxon>
        <taxon>Galdieria</taxon>
    </lineage>
</organism>
<feature type="transmembrane region" description="Helical" evidence="1">
    <location>
        <begin position="63"/>
        <end position="82"/>
    </location>
</feature>
<evidence type="ECO:0000256" key="1">
    <source>
        <dbReference type="SAM" id="Phobius"/>
    </source>
</evidence>
<dbReference type="AlphaFoldDB" id="M2XZD9"/>
<dbReference type="Proteomes" id="UP000030680">
    <property type="component" value="Unassembled WGS sequence"/>
</dbReference>
<dbReference type="Gramene" id="EME29018">
    <property type="protein sequence ID" value="EME29018"/>
    <property type="gene ID" value="Gasu_35880"/>
</dbReference>
<keyword evidence="1" id="KW-0472">Membrane</keyword>
<dbReference type="GeneID" id="17087848"/>
<reference evidence="3" key="1">
    <citation type="journal article" date="2013" name="Science">
        <title>Gene transfer from bacteria and archaea facilitated evolution of an extremophilic eukaryote.</title>
        <authorList>
            <person name="Schonknecht G."/>
            <person name="Chen W.H."/>
            <person name="Ternes C.M."/>
            <person name="Barbier G.G."/>
            <person name="Shrestha R.P."/>
            <person name="Stanke M."/>
            <person name="Brautigam A."/>
            <person name="Baker B.J."/>
            <person name="Banfield J.F."/>
            <person name="Garavito R.M."/>
            <person name="Carr K."/>
            <person name="Wilkerson C."/>
            <person name="Rensing S.A."/>
            <person name="Gagneul D."/>
            <person name="Dickenson N.E."/>
            <person name="Oesterhelt C."/>
            <person name="Lercher M.J."/>
            <person name="Weber A.P."/>
        </authorList>
    </citation>
    <scope>NUCLEOTIDE SEQUENCE [LARGE SCALE GENOMIC DNA]</scope>
    <source>
        <strain evidence="3">074W</strain>
    </source>
</reference>
<accession>M2XZD9</accession>
<gene>
    <name evidence="2" type="ORF">Gasu_35880</name>
</gene>
<proteinExistence type="predicted"/>
<dbReference type="KEGG" id="gsl:Gasu_35880"/>